<organism evidence="1 2">
    <name type="scientific">Kickxella alabastrina</name>
    <dbReference type="NCBI Taxonomy" id="61397"/>
    <lineage>
        <taxon>Eukaryota</taxon>
        <taxon>Fungi</taxon>
        <taxon>Fungi incertae sedis</taxon>
        <taxon>Zoopagomycota</taxon>
        <taxon>Kickxellomycotina</taxon>
        <taxon>Kickxellomycetes</taxon>
        <taxon>Kickxellales</taxon>
        <taxon>Kickxellaceae</taxon>
        <taxon>Kickxella</taxon>
    </lineage>
</organism>
<comment type="caution">
    <text evidence="1">The sequence shown here is derived from an EMBL/GenBank/DDBJ whole genome shotgun (WGS) entry which is preliminary data.</text>
</comment>
<keyword evidence="2" id="KW-1185">Reference proteome</keyword>
<protein>
    <submittedName>
        <fullName evidence="1">Uncharacterized protein</fullName>
    </submittedName>
</protein>
<dbReference type="Proteomes" id="UP001150581">
    <property type="component" value="Unassembled WGS sequence"/>
</dbReference>
<proteinExistence type="predicted"/>
<evidence type="ECO:0000313" key="1">
    <source>
        <dbReference type="EMBL" id="KAJ1886910.1"/>
    </source>
</evidence>
<reference evidence="1" key="1">
    <citation type="submission" date="2022-07" db="EMBL/GenBank/DDBJ databases">
        <title>Phylogenomic reconstructions and comparative analyses of Kickxellomycotina fungi.</title>
        <authorList>
            <person name="Reynolds N.K."/>
            <person name="Stajich J.E."/>
            <person name="Barry K."/>
            <person name="Grigoriev I.V."/>
            <person name="Crous P."/>
            <person name="Smith M.E."/>
        </authorList>
    </citation>
    <scope>NUCLEOTIDE SEQUENCE</scope>
    <source>
        <strain evidence="1">Benny 63K</strain>
    </source>
</reference>
<gene>
    <name evidence="1" type="ORF">LPJ66_009391</name>
</gene>
<evidence type="ECO:0000313" key="2">
    <source>
        <dbReference type="Proteomes" id="UP001150581"/>
    </source>
</evidence>
<sequence>MTPLIDESYERACNGRNGGEAEMLGLPKKLAGNVACDGFFADWDFECQAGTQQPRLLWLLINGISHNLLVSGLYLALSTMAQLLQPLLLKRVIVFFHQYRSVENVTLDDGLVLALGMGILGLVRTVTYQMYWHKLMQPYLWLVRVLSGLVYRKILRQSNESRLQHTTGEIVSYLSVDADKLATAVNYVHCIWEYPLRVAIVMCALYRTLGYSAFGGVALLVANTHLSVLLAGLLGKQIKALADSRDQRMRAVNETLANIKGIKLYSWQAAFAAKIGRVREALELAALHDVGLWKSVMSLTSSLATVLISLATFATYECFDGVSRGPLTSQLIFVSMMLFLLLQEPVTETPAVIAILVSAARSFGRLQDLALSTEVVPVSGTNNARTAGSGCKGTGTYSEAYCGRATADLRDVDVAVRVSGATFKWIDGDCVPALSNVDIECKRSELVAVIGRVGSGKSSLASAILGEMVKSAGSVAISGSVAYVPQQPWIMNATLRDNILFGSRFEQEFYDRVIDACALGPDLEMMPGGDMTEIGEKGINLSGGQKARVSLARAVYSRADIYILDDPLAAIDAHVGKHIFTHVLGPQSLLNTRARILVTNATAHILDCADRVYSLLDGRVFMEESATRDPAASQYFSRSASDSSLSVDETLVLQQTPIVDADEVGTAILEPSPNYGIIKRENRHMGSVSCATIRFYLDCCGRANLGALVATVLLTLVLSASSNIWLTRWADINDDNTRDGRGVLQRRSANPIYHLAIYGLLSTAGALSMAASALILWLRCSLAASRTTHKRMLHSVLRSPMSFFDSTPLGRILGLFGSDQTLTDDSVPAAAEAGIRAMVQVLVALFLVVISAPMMLIFFVPLSLVYIDLQ</sequence>
<name>A0ACC1I4Y2_9FUNG</name>
<dbReference type="EMBL" id="JANBPG010002137">
    <property type="protein sequence ID" value="KAJ1886910.1"/>
    <property type="molecule type" value="Genomic_DNA"/>
</dbReference>
<accession>A0ACC1I4Y2</accession>
<feature type="non-terminal residue" evidence="1">
    <location>
        <position position="870"/>
    </location>
</feature>